<gene>
    <name evidence="2" type="ORF">GCM10010253_26360</name>
</gene>
<keyword evidence="1" id="KW-0472">Membrane</keyword>
<dbReference type="Gene3D" id="2.40.50.140">
    <property type="entry name" value="Nucleic acid-binding proteins"/>
    <property type="match status" value="1"/>
</dbReference>
<evidence type="ECO:0008006" key="4">
    <source>
        <dbReference type="Google" id="ProtNLM"/>
    </source>
</evidence>
<feature type="transmembrane region" description="Helical" evidence="1">
    <location>
        <begin position="59"/>
        <end position="82"/>
    </location>
</feature>
<proteinExistence type="predicted"/>
<evidence type="ECO:0000313" key="3">
    <source>
        <dbReference type="Proteomes" id="UP000659767"/>
    </source>
</evidence>
<dbReference type="InterPro" id="IPR012340">
    <property type="entry name" value="NA-bd_OB-fold"/>
</dbReference>
<name>A0ABQ2T753_STRBA</name>
<dbReference type="Proteomes" id="UP000659767">
    <property type="component" value="Unassembled WGS sequence"/>
</dbReference>
<evidence type="ECO:0000256" key="1">
    <source>
        <dbReference type="SAM" id="Phobius"/>
    </source>
</evidence>
<comment type="caution">
    <text evidence="2">The sequence shown here is derived from an EMBL/GenBank/DDBJ whole genome shotgun (WGS) entry which is preliminary data.</text>
</comment>
<protein>
    <recommendedName>
        <fullName evidence="4">NfeD-like C-terminal domain-containing protein</fullName>
    </recommendedName>
</protein>
<evidence type="ECO:0000313" key="2">
    <source>
        <dbReference type="EMBL" id="GGS50729.1"/>
    </source>
</evidence>
<keyword evidence="1" id="KW-1133">Transmembrane helix</keyword>
<sequence length="191" mass="19566">MGSSSQIDEKRSGEVDYQGSDRVTFFLGLGIAGVVLLALSLIFDGVLEGLFGGVVDGLFDGLLSLPVIAGFISMLGFGGAIVLGATSAGTLVATVVGVAAGLVAGWLTWKLSKALMRDQTHATPRDSDLVGTSGSVVTAIPAEGYGEVLLRLGGQPVKYAARSATPVARGTEIWVEEALSTTSVAVRPVER</sequence>
<reference evidence="3" key="1">
    <citation type="journal article" date="2019" name="Int. J. Syst. Evol. Microbiol.">
        <title>The Global Catalogue of Microorganisms (GCM) 10K type strain sequencing project: providing services to taxonomists for standard genome sequencing and annotation.</title>
        <authorList>
            <consortium name="The Broad Institute Genomics Platform"/>
            <consortium name="The Broad Institute Genome Sequencing Center for Infectious Disease"/>
            <person name="Wu L."/>
            <person name="Ma J."/>
        </authorList>
    </citation>
    <scope>NUCLEOTIDE SEQUENCE [LARGE SCALE GENOMIC DNA]</scope>
    <source>
        <strain evidence="3">JCM 4350</strain>
    </source>
</reference>
<feature type="transmembrane region" description="Helical" evidence="1">
    <location>
        <begin position="25"/>
        <end position="47"/>
    </location>
</feature>
<accession>A0ABQ2T753</accession>
<organism evidence="2 3">
    <name type="scientific">Streptomyces badius</name>
    <dbReference type="NCBI Taxonomy" id="1941"/>
    <lineage>
        <taxon>Bacteria</taxon>
        <taxon>Bacillati</taxon>
        <taxon>Actinomycetota</taxon>
        <taxon>Actinomycetes</taxon>
        <taxon>Kitasatosporales</taxon>
        <taxon>Streptomycetaceae</taxon>
        <taxon>Streptomyces</taxon>
    </lineage>
</organism>
<feature type="transmembrane region" description="Helical" evidence="1">
    <location>
        <begin position="88"/>
        <end position="109"/>
    </location>
</feature>
<keyword evidence="1" id="KW-0812">Transmembrane</keyword>
<keyword evidence="3" id="KW-1185">Reference proteome</keyword>
<dbReference type="EMBL" id="BMSZ01000006">
    <property type="protein sequence ID" value="GGS50729.1"/>
    <property type="molecule type" value="Genomic_DNA"/>
</dbReference>